<name>A0A4S9X625_AURPU</name>
<dbReference type="PANTHER" id="PTHR33604:SF3">
    <property type="entry name" value="OSJNBA0004B13.7 PROTEIN"/>
    <property type="match status" value="1"/>
</dbReference>
<proteinExistence type="predicted"/>
<feature type="region of interest" description="Disordered" evidence="1">
    <location>
        <begin position="86"/>
        <end position="122"/>
    </location>
</feature>
<comment type="caution">
    <text evidence="3">The sequence shown here is derived from an EMBL/GenBank/DDBJ whole genome shotgun (WGS) entry which is preliminary data.</text>
</comment>
<keyword evidence="2" id="KW-0812">Transmembrane</keyword>
<gene>
    <name evidence="3" type="ORF">D6C85_03887</name>
</gene>
<keyword evidence="2" id="KW-1133">Transmembrane helix</keyword>
<dbReference type="AlphaFoldDB" id="A0A4S9X625"/>
<feature type="region of interest" description="Disordered" evidence="1">
    <location>
        <begin position="772"/>
        <end position="829"/>
    </location>
</feature>
<evidence type="ECO:0000313" key="4">
    <source>
        <dbReference type="Proteomes" id="UP000309734"/>
    </source>
</evidence>
<protein>
    <recommendedName>
        <fullName evidence="5">Nucleotide-diphospho-sugar transferase</fullName>
    </recommendedName>
</protein>
<evidence type="ECO:0000313" key="3">
    <source>
        <dbReference type="EMBL" id="THZ73751.1"/>
    </source>
</evidence>
<dbReference type="EMBL" id="QZBS01000089">
    <property type="protein sequence ID" value="THZ73751.1"/>
    <property type="molecule type" value="Genomic_DNA"/>
</dbReference>
<feature type="compositionally biased region" description="Basic and acidic residues" evidence="1">
    <location>
        <begin position="9"/>
        <end position="20"/>
    </location>
</feature>
<feature type="compositionally biased region" description="Polar residues" evidence="1">
    <location>
        <begin position="95"/>
        <end position="108"/>
    </location>
</feature>
<dbReference type="PANTHER" id="PTHR33604">
    <property type="entry name" value="OSJNBA0004B13.7 PROTEIN"/>
    <property type="match status" value="1"/>
</dbReference>
<dbReference type="Proteomes" id="UP000309734">
    <property type="component" value="Unassembled WGS sequence"/>
</dbReference>
<feature type="transmembrane region" description="Helical" evidence="2">
    <location>
        <begin position="43"/>
        <end position="61"/>
    </location>
</feature>
<evidence type="ECO:0000256" key="2">
    <source>
        <dbReference type="SAM" id="Phobius"/>
    </source>
</evidence>
<accession>A0A4S9X625</accession>
<feature type="region of interest" description="Disordered" evidence="1">
    <location>
        <begin position="1"/>
        <end position="20"/>
    </location>
</feature>
<reference evidence="3 4" key="1">
    <citation type="submission" date="2018-10" db="EMBL/GenBank/DDBJ databases">
        <title>Fifty Aureobasidium pullulans genomes reveal a recombining polyextremotolerant generalist.</title>
        <authorList>
            <person name="Gostincar C."/>
            <person name="Turk M."/>
            <person name="Zajc J."/>
            <person name="Gunde-Cimerman N."/>
        </authorList>
    </citation>
    <scope>NUCLEOTIDE SEQUENCE [LARGE SCALE GENOMIC DNA]</scope>
    <source>
        <strain evidence="3 4">EXF-3519</strain>
    </source>
</reference>
<dbReference type="OrthoDB" id="5397682at2759"/>
<keyword evidence="2" id="KW-0472">Membrane</keyword>
<organism evidence="3 4">
    <name type="scientific">Aureobasidium pullulans</name>
    <name type="common">Black yeast</name>
    <name type="synonym">Pullularia pullulans</name>
    <dbReference type="NCBI Taxonomy" id="5580"/>
    <lineage>
        <taxon>Eukaryota</taxon>
        <taxon>Fungi</taxon>
        <taxon>Dikarya</taxon>
        <taxon>Ascomycota</taxon>
        <taxon>Pezizomycotina</taxon>
        <taxon>Dothideomycetes</taxon>
        <taxon>Dothideomycetidae</taxon>
        <taxon>Dothideales</taxon>
        <taxon>Saccotheciaceae</taxon>
        <taxon>Aureobasidium</taxon>
    </lineage>
</organism>
<evidence type="ECO:0008006" key="5">
    <source>
        <dbReference type="Google" id="ProtNLM"/>
    </source>
</evidence>
<sequence length="829" mass="92978">MTTGPRMFGSHDYHDKRDDDLRKRPSQAWWSWATIMRLRRRRLAMGVLGAFLVWLFIHNIPTDLGSVDQRMGRPLRPGHRVGGVEFGYIPPARPAQQNSHPNPASNKEPTGPPPKSQAAGPHEDHYYAGPVRFYKLAKTIQSIARTMGHRKDNRNVLFAASNLKSAANLLPMACEMARIDKNFVHFTLVGREAIPLEEVLEINAVDGDSCDIFFHDARCDYSEYSTDARAEASVVGALGHINTYMHPQAIIIDDSSVEDAFFIRGLRSKLANLATPLIEIPKGNYEDFLWMTRLDSGGLASWHKPSVNILIHAQPHSSGSLLRLLHSIKTADYSGLSHPEITIDLPPDVESFARDYLRDFEWPPHQDPTGPRQRNVKVHHRISTAKTTTENNALRFLESFYPVDPDHSHVLLLSTQAELSPLYYQYLMYHVLQHRYAAYGSDDGDNLFGIVLAAPDTYLNGTSPFRTLSLSDTERKSKDSEDLAAPFLWQAPNSDAALIFGDIWAEVHDYLKNRLRAAHDTSSVHQPPTKRAKLVSETQPGWLEYMLELMRARGWRNHYPAQLDAGAWATVHRDLFQKPEEYMSTPQKIDELKEIKEEDKAGEEEPFLRAESAAAQIRRQEEYLGQKERDMLQHSQPLHVLLPYETDLTEIGHLPALEYSGQKIEREEFGKLATEFRPLLRAQVGGCNAAEASNDRKYDLGKTDDLFCFIGQPDLEEVDASEKTAKAILGDHVSEPASYAVTDVKESTPVAEEEKPIGEQTLDSAAKQKLAHMKAEKPVIKQVNQEDTETETEKAQVPPVDGPSRKHGGGTLKAVVEDLGPPKAKSGGA</sequence>
<evidence type="ECO:0000256" key="1">
    <source>
        <dbReference type="SAM" id="MobiDB-lite"/>
    </source>
</evidence>